<comment type="caution">
    <text evidence="6">The sequence shown here is derived from an EMBL/GenBank/DDBJ whole genome shotgun (WGS) entry which is preliminary data.</text>
</comment>
<name>A0A263CYI6_9PSEU</name>
<evidence type="ECO:0000256" key="4">
    <source>
        <dbReference type="PROSITE-ProRule" id="PRU00335"/>
    </source>
</evidence>
<dbReference type="SUPFAM" id="SSF46689">
    <property type="entry name" value="Homeodomain-like"/>
    <property type="match status" value="1"/>
</dbReference>
<evidence type="ECO:0000259" key="5">
    <source>
        <dbReference type="PROSITE" id="PS50977"/>
    </source>
</evidence>
<dbReference type="GO" id="GO:0045892">
    <property type="term" value="P:negative regulation of DNA-templated transcription"/>
    <property type="evidence" value="ECO:0007669"/>
    <property type="project" value="InterPro"/>
</dbReference>
<dbReference type="PANTHER" id="PTHR30055:SF151">
    <property type="entry name" value="TRANSCRIPTIONAL REGULATORY PROTEIN"/>
    <property type="match status" value="1"/>
</dbReference>
<evidence type="ECO:0000313" key="7">
    <source>
        <dbReference type="Proteomes" id="UP000242444"/>
    </source>
</evidence>
<keyword evidence="2 4" id="KW-0238">DNA-binding</keyword>
<dbReference type="InterPro" id="IPR001647">
    <property type="entry name" value="HTH_TetR"/>
</dbReference>
<organism evidence="6 7">
    <name type="scientific">Amycolatopsis antarctica</name>
    <dbReference type="NCBI Taxonomy" id="1854586"/>
    <lineage>
        <taxon>Bacteria</taxon>
        <taxon>Bacillati</taxon>
        <taxon>Actinomycetota</taxon>
        <taxon>Actinomycetes</taxon>
        <taxon>Pseudonocardiales</taxon>
        <taxon>Pseudonocardiaceae</taxon>
        <taxon>Amycolatopsis</taxon>
    </lineage>
</organism>
<dbReference type="Gene3D" id="1.10.10.60">
    <property type="entry name" value="Homeodomain-like"/>
    <property type="match status" value="1"/>
</dbReference>
<dbReference type="SUPFAM" id="SSF48498">
    <property type="entry name" value="Tetracyclin repressor-like, C-terminal domain"/>
    <property type="match status" value="1"/>
</dbReference>
<dbReference type="EMBL" id="NKYE01000016">
    <property type="protein sequence ID" value="OZM71029.1"/>
    <property type="molecule type" value="Genomic_DNA"/>
</dbReference>
<dbReference type="FunCoup" id="A0A263CYI6">
    <property type="interactions" value="6"/>
</dbReference>
<dbReference type="InterPro" id="IPR004111">
    <property type="entry name" value="Repressor_TetR_C"/>
</dbReference>
<keyword evidence="1" id="KW-0805">Transcription regulation</keyword>
<dbReference type="Pfam" id="PF00440">
    <property type="entry name" value="TetR_N"/>
    <property type="match status" value="1"/>
</dbReference>
<sequence>MPAELARLWRLPTGPRLGRPAELDVERVVHAAVNLADRDGLAGVTLLKVAQELDVTKMSLYRHVGSKHELFGLMADFASGTPPEISAGDWREGTRQWAHAHRGLYQRRPWMVHLPVSGPPGGPGAIAWMDALLHVLRDSGLDWDTKVGVLNLVSGYVRQSTALTQQLAHGRADSELDQAQIERDYGRSLTELVDPARFPDAADLFASGLFEKPGPAGEDPADREFAFGLELILDGLAVAIAATRDADPA</sequence>
<dbReference type="OrthoDB" id="2570341at2"/>
<dbReference type="Proteomes" id="UP000242444">
    <property type="component" value="Unassembled WGS sequence"/>
</dbReference>
<protein>
    <submittedName>
        <fullName evidence="6">TetR family transcriptional regulator</fullName>
    </submittedName>
</protein>
<dbReference type="PROSITE" id="PS50977">
    <property type="entry name" value="HTH_TETR_2"/>
    <property type="match status" value="1"/>
</dbReference>
<dbReference type="PANTHER" id="PTHR30055">
    <property type="entry name" value="HTH-TYPE TRANSCRIPTIONAL REGULATOR RUTR"/>
    <property type="match status" value="1"/>
</dbReference>
<dbReference type="AlphaFoldDB" id="A0A263CYI6"/>
<dbReference type="Pfam" id="PF02909">
    <property type="entry name" value="TetR_C_1"/>
    <property type="match status" value="1"/>
</dbReference>
<evidence type="ECO:0000256" key="2">
    <source>
        <dbReference type="ARBA" id="ARBA00023125"/>
    </source>
</evidence>
<keyword evidence="7" id="KW-1185">Reference proteome</keyword>
<proteinExistence type="predicted"/>
<dbReference type="InterPro" id="IPR009057">
    <property type="entry name" value="Homeodomain-like_sf"/>
</dbReference>
<evidence type="ECO:0000256" key="1">
    <source>
        <dbReference type="ARBA" id="ARBA00023015"/>
    </source>
</evidence>
<evidence type="ECO:0000313" key="6">
    <source>
        <dbReference type="EMBL" id="OZM71029.1"/>
    </source>
</evidence>
<feature type="DNA-binding region" description="H-T-H motif" evidence="4">
    <location>
        <begin position="45"/>
        <end position="64"/>
    </location>
</feature>
<accession>A0A263CYI6</accession>
<evidence type="ECO:0000256" key="3">
    <source>
        <dbReference type="ARBA" id="ARBA00023163"/>
    </source>
</evidence>
<gene>
    <name evidence="6" type="ORF">CFN78_22555</name>
</gene>
<feature type="domain" description="HTH tetR-type" evidence="5">
    <location>
        <begin position="22"/>
        <end position="82"/>
    </location>
</feature>
<dbReference type="GO" id="GO:0000976">
    <property type="term" value="F:transcription cis-regulatory region binding"/>
    <property type="evidence" value="ECO:0007669"/>
    <property type="project" value="TreeGrafter"/>
</dbReference>
<dbReference type="InterPro" id="IPR050109">
    <property type="entry name" value="HTH-type_TetR-like_transc_reg"/>
</dbReference>
<reference evidence="6 7" key="1">
    <citation type="submission" date="2017-07" db="EMBL/GenBank/DDBJ databases">
        <title>Amycolatopsis antarcticus sp. nov., isolated from the surface of an Antarcticus brown macroalga.</title>
        <authorList>
            <person name="Wang J."/>
            <person name="Leiva S."/>
            <person name="Huang J."/>
            <person name="Huang Y."/>
        </authorList>
    </citation>
    <scope>NUCLEOTIDE SEQUENCE [LARGE SCALE GENOMIC DNA]</scope>
    <source>
        <strain evidence="6 7">AU-G6</strain>
    </source>
</reference>
<keyword evidence="3" id="KW-0804">Transcription</keyword>
<dbReference type="InParanoid" id="A0A263CYI6"/>
<dbReference type="InterPro" id="IPR036271">
    <property type="entry name" value="Tet_transcr_reg_TetR-rel_C_sf"/>
</dbReference>
<dbReference type="GO" id="GO:0003700">
    <property type="term" value="F:DNA-binding transcription factor activity"/>
    <property type="evidence" value="ECO:0007669"/>
    <property type="project" value="TreeGrafter"/>
</dbReference>
<dbReference type="Gene3D" id="1.10.357.10">
    <property type="entry name" value="Tetracycline Repressor, domain 2"/>
    <property type="match status" value="1"/>
</dbReference>